<protein>
    <submittedName>
        <fullName evidence="3">Uncharacterized protein</fullName>
    </submittedName>
</protein>
<feature type="region of interest" description="Disordered" evidence="1">
    <location>
        <begin position="345"/>
        <end position="367"/>
    </location>
</feature>
<dbReference type="Proteomes" id="UP000729701">
    <property type="component" value="Unassembled WGS sequence"/>
</dbReference>
<gene>
    <name evidence="3" type="ORF">KME60_06380</name>
</gene>
<reference evidence="3" key="2">
    <citation type="journal article" date="2022" name="Microbiol. Resour. Announc.">
        <title>Metagenome Sequencing to Explore Phylogenomics of Terrestrial Cyanobacteria.</title>
        <authorList>
            <person name="Ward R.D."/>
            <person name="Stajich J.E."/>
            <person name="Johansen J.R."/>
            <person name="Huntemann M."/>
            <person name="Clum A."/>
            <person name="Foster B."/>
            <person name="Foster B."/>
            <person name="Roux S."/>
            <person name="Palaniappan K."/>
            <person name="Varghese N."/>
            <person name="Mukherjee S."/>
            <person name="Reddy T.B.K."/>
            <person name="Daum C."/>
            <person name="Copeland A."/>
            <person name="Chen I.A."/>
            <person name="Ivanova N.N."/>
            <person name="Kyrpides N.C."/>
            <person name="Shapiro N."/>
            <person name="Eloe-Fadrosh E.A."/>
            <person name="Pietrasiak N."/>
        </authorList>
    </citation>
    <scope>NUCLEOTIDE SEQUENCE</scope>
    <source>
        <strain evidence="3">GSE-NOS-MK-12-04C</strain>
    </source>
</reference>
<comment type="caution">
    <text evidence="3">The sequence shown here is derived from an EMBL/GenBank/DDBJ whole genome shotgun (WGS) entry which is preliminary data.</text>
</comment>
<dbReference type="AlphaFoldDB" id="A0A951QJZ3"/>
<keyword evidence="2" id="KW-0472">Membrane</keyword>
<keyword evidence="2" id="KW-1133">Transmembrane helix</keyword>
<evidence type="ECO:0000313" key="3">
    <source>
        <dbReference type="EMBL" id="MBW4667068.1"/>
    </source>
</evidence>
<evidence type="ECO:0000256" key="2">
    <source>
        <dbReference type="SAM" id="Phobius"/>
    </source>
</evidence>
<reference evidence="3" key="1">
    <citation type="submission" date="2021-05" db="EMBL/GenBank/DDBJ databases">
        <authorList>
            <person name="Pietrasiak N."/>
            <person name="Ward R."/>
            <person name="Stajich J.E."/>
            <person name="Kurbessoian T."/>
        </authorList>
    </citation>
    <scope>NUCLEOTIDE SEQUENCE</scope>
    <source>
        <strain evidence="3">GSE-NOS-MK-12-04C</strain>
    </source>
</reference>
<proteinExistence type="predicted"/>
<evidence type="ECO:0000313" key="4">
    <source>
        <dbReference type="Proteomes" id="UP000729701"/>
    </source>
</evidence>
<sequence length="397" mass="45797">MSNFEIYVKTSALGKTGIHWRRIESEEYQPIEKPSLILRQVIKGENSQVTIVNDLIDEVKPSLLIFRDGYEKKLLLEVTGIESPKRSDKLGRKVLNSIVWIAEDSEDNEEVLRKIAYSAIQTILEKDLNFSKMVEESIDFFELEEFRVDLDRISEFIQQIKSVSCSECHEIESYKRYQIESKSTDNLEKLAEEIRNYPLPKDWIAWDGSRKTDGVLVAVTDNLEKRDILHKAGVWRGFASRVEEPEGKKSLEKKTKTEPSVQLPGVGKSTPQPNQKIRLIIMLLILAITIVLILVSFKFLLQTQQTPQPTPTPQIQFQKEKTFETQTKQVLESQPIQTPQIQCQQEKTLESQTKQPLESQPQPIQTPQIQCQQEKNLENQTKQVLQSQLQPLLEKIV</sequence>
<name>A0A951QJZ3_9CYAN</name>
<evidence type="ECO:0000256" key="1">
    <source>
        <dbReference type="SAM" id="MobiDB-lite"/>
    </source>
</evidence>
<feature type="compositionally biased region" description="Polar residues" evidence="1">
    <location>
        <begin position="350"/>
        <end position="359"/>
    </location>
</feature>
<dbReference type="EMBL" id="JAHHGZ010000005">
    <property type="protein sequence ID" value="MBW4667068.1"/>
    <property type="molecule type" value="Genomic_DNA"/>
</dbReference>
<keyword evidence="2" id="KW-0812">Transmembrane</keyword>
<accession>A0A951QJZ3</accession>
<organism evidence="3 4">
    <name type="scientific">Cyanomargarita calcarea GSE-NOS-MK-12-04C</name>
    <dbReference type="NCBI Taxonomy" id="2839659"/>
    <lineage>
        <taxon>Bacteria</taxon>
        <taxon>Bacillati</taxon>
        <taxon>Cyanobacteriota</taxon>
        <taxon>Cyanophyceae</taxon>
        <taxon>Nostocales</taxon>
        <taxon>Cyanomargaritaceae</taxon>
        <taxon>Cyanomargarita</taxon>
    </lineage>
</organism>
<feature type="transmembrane region" description="Helical" evidence="2">
    <location>
        <begin position="279"/>
        <end position="301"/>
    </location>
</feature>
<feature type="region of interest" description="Disordered" evidence="1">
    <location>
        <begin position="246"/>
        <end position="271"/>
    </location>
</feature>
<feature type="compositionally biased region" description="Basic and acidic residues" evidence="1">
    <location>
        <begin position="246"/>
        <end position="257"/>
    </location>
</feature>